<dbReference type="Proteomes" id="UP000824201">
    <property type="component" value="Unassembled WGS sequence"/>
</dbReference>
<comment type="caution">
    <text evidence="2">The sequence shown here is derived from an EMBL/GenBank/DDBJ whole genome shotgun (WGS) entry which is preliminary data.</text>
</comment>
<dbReference type="AlphaFoldDB" id="A0A9D1EGH1"/>
<protein>
    <submittedName>
        <fullName evidence="2">GNAT family N-acetyltransferase</fullName>
    </submittedName>
</protein>
<sequence length="163" mass="19773">MEIILEKVEIDQKEVLFRLLQYSLFEESLNDQNEMNNEAIFEYEWFENYFIDTEREAYFIREKRTNKLLGFAMINTYVQRVNSGHSIAEFMVIPKYRRNQVGKNAAIQCFEKHKGNWEISPSYGSEQAYQFWKNVVREYTDGNYHLDQDVFVFCRLEKPNRYI</sequence>
<dbReference type="InterPro" id="IPR000182">
    <property type="entry name" value="GNAT_dom"/>
</dbReference>
<dbReference type="Pfam" id="PF00583">
    <property type="entry name" value="Acetyltransf_1"/>
    <property type="match status" value="1"/>
</dbReference>
<feature type="domain" description="N-acetyltransferase" evidence="1">
    <location>
        <begin position="37"/>
        <end position="114"/>
    </location>
</feature>
<reference evidence="2" key="1">
    <citation type="submission" date="2020-10" db="EMBL/GenBank/DDBJ databases">
        <authorList>
            <person name="Gilroy R."/>
        </authorList>
    </citation>
    <scope>NUCLEOTIDE SEQUENCE</scope>
    <source>
        <strain evidence="2">ChiW13-3771</strain>
    </source>
</reference>
<name>A0A9D1EGH1_9FIRM</name>
<evidence type="ECO:0000313" key="3">
    <source>
        <dbReference type="Proteomes" id="UP000824201"/>
    </source>
</evidence>
<dbReference type="EMBL" id="DVHN01000146">
    <property type="protein sequence ID" value="HIR89493.1"/>
    <property type="molecule type" value="Genomic_DNA"/>
</dbReference>
<evidence type="ECO:0000259" key="1">
    <source>
        <dbReference type="Pfam" id="PF00583"/>
    </source>
</evidence>
<dbReference type="InterPro" id="IPR016181">
    <property type="entry name" value="Acyl_CoA_acyltransferase"/>
</dbReference>
<proteinExistence type="predicted"/>
<gene>
    <name evidence="2" type="ORF">IAC96_11140</name>
</gene>
<organism evidence="2 3">
    <name type="scientific">Candidatus Fimimorpha faecalis</name>
    <dbReference type="NCBI Taxonomy" id="2840824"/>
    <lineage>
        <taxon>Bacteria</taxon>
        <taxon>Bacillati</taxon>
        <taxon>Bacillota</taxon>
        <taxon>Clostridia</taxon>
        <taxon>Eubacteriales</taxon>
        <taxon>Candidatus Fimimorpha</taxon>
    </lineage>
</organism>
<dbReference type="Gene3D" id="3.40.630.30">
    <property type="match status" value="1"/>
</dbReference>
<reference evidence="2" key="2">
    <citation type="journal article" date="2021" name="PeerJ">
        <title>Extensive microbial diversity within the chicken gut microbiome revealed by metagenomics and culture.</title>
        <authorList>
            <person name="Gilroy R."/>
            <person name="Ravi A."/>
            <person name="Getino M."/>
            <person name="Pursley I."/>
            <person name="Horton D.L."/>
            <person name="Alikhan N.F."/>
            <person name="Baker D."/>
            <person name="Gharbi K."/>
            <person name="Hall N."/>
            <person name="Watson M."/>
            <person name="Adriaenssens E.M."/>
            <person name="Foster-Nyarko E."/>
            <person name="Jarju S."/>
            <person name="Secka A."/>
            <person name="Antonio M."/>
            <person name="Oren A."/>
            <person name="Chaudhuri R.R."/>
            <person name="La Ragione R."/>
            <person name="Hildebrand F."/>
            <person name="Pallen M.J."/>
        </authorList>
    </citation>
    <scope>NUCLEOTIDE SEQUENCE</scope>
    <source>
        <strain evidence="2">ChiW13-3771</strain>
    </source>
</reference>
<evidence type="ECO:0000313" key="2">
    <source>
        <dbReference type="EMBL" id="HIR89493.1"/>
    </source>
</evidence>
<dbReference type="GO" id="GO:0016747">
    <property type="term" value="F:acyltransferase activity, transferring groups other than amino-acyl groups"/>
    <property type="evidence" value="ECO:0007669"/>
    <property type="project" value="InterPro"/>
</dbReference>
<accession>A0A9D1EGH1</accession>
<dbReference type="SUPFAM" id="SSF55729">
    <property type="entry name" value="Acyl-CoA N-acyltransferases (Nat)"/>
    <property type="match status" value="1"/>
</dbReference>